<dbReference type="AlphaFoldDB" id="A0A9Q1H0F3"/>
<sequence length="77" mass="8197">MAVVAPSIGLGALQFSKELEAKNGLTSCHTMAVVPLTVSANRQCHAFPLFTNFCNSKGGTHIHSLHASIHVLYTCLC</sequence>
<protein>
    <submittedName>
        <fullName evidence="1">Uncharacterized protein</fullName>
    </submittedName>
</protein>
<proteinExistence type="predicted"/>
<dbReference type="Proteomes" id="UP001152320">
    <property type="component" value="Chromosome 15"/>
</dbReference>
<evidence type="ECO:0000313" key="1">
    <source>
        <dbReference type="EMBL" id="KAJ8027676.1"/>
    </source>
</evidence>
<reference evidence="1" key="1">
    <citation type="submission" date="2021-10" db="EMBL/GenBank/DDBJ databases">
        <title>Tropical sea cucumber genome reveals ecological adaptation and Cuvierian tubules defense mechanism.</title>
        <authorList>
            <person name="Chen T."/>
        </authorList>
    </citation>
    <scope>NUCLEOTIDE SEQUENCE</scope>
    <source>
        <strain evidence="1">Nanhai2018</strain>
        <tissue evidence="1">Muscle</tissue>
    </source>
</reference>
<keyword evidence="2" id="KW-1185">Reference proteome</keyword>
<gene>
    <name evidence="1" type="ORF">HOLleu_29684</name>
</gene>
<accession>A0A9Q1H0F3</accession>
<comment type="caution">
    <text evidence="1">The sequence shown here is derived from an EMBL/GenBank/DDBJ whole genome shotgun (WGS) entry which is preliminary data.</text>
</comment>
<name>A0A9Q1H0F3_HOLLE</name>
<dbReference type="EMBL" id="JAIZAY010000015">
    <property type="protein sequence ID" value="KAJ8027676.1"/>
    <property type="molecule type" value="Genomic_DNA"/>
</dbReference>
<evidence type="ECO:0000313" key="2">
    <source>
        <dbReference type="Proteomes" id="UP001152320"/>
    </source>
</evidence>
<organism evidence="1 2">
    <name type="scientific">Holothuria leucospilota</name>
    <name type="common">Black long sea cucumber</name>
    <name type="synonym">Mertensiothuria leucospilota</name>
    <dbReference type="NCBI Taxonomy" id="206669"/>
    <lineage>
        <taxon>Eukaryota</taxon>
        <taxon>Metazoa</taxon>
        <taxon>Echinodermata</taxon>
        <taxon>Eleutherozoa</taxon>
        <taxon>Echinozoa</taxon>
        <taxon>Holothuroidea</taxon>
        <taxon>Aspidochirotacea</taxon>
        <taxon>Aspidochirotida</taxon>
        <taxon>Holothuriidae</taxon>
        <taxon>Holothuria</taxon>
    </lineage>
</organism>